<reference evidence="2 3" key="1">
    <citation type="submission" date="2020-10" db="EMBL/GenBank/DDBJ databases">
        <title>Wide distribution of Phycisphaera-like planctomycetes from WD2101 soil group in peatlands and genome analysis of the first cultivated representative.</title>
        <authorList>
            <person name="Dedysh S.N."/>
            <person name="Beletsky A.V."/>
            <person name="Ivanova A."/>
            <person name="Kulichevskaya I.S."/>
            <person name="Suzina N.E."/>
            <person name="Philippov D.A."/>
            <person name="Rakitin A.L."/>
            <person name="Mardanov A.V."/>
            <person name="Ravin N.V."/>
        </authorList>
    </citation>
    <scope>NUCLEOTIDE SEQUENCE [LARGE SCALE GENOMIC DNA]</scope>
    <source>
        <strain evidence="2 3">M1803</strain>
    </source>
</reference>
<dbReference type="GO" id="GO:0032259">
    <property type="term" value="P:methylation"/>
    <property type="evidence" value="ECO:0007669"/>
    <property type="project" value="UniProtKB-KW"/>
</dbReference>
<sequence>MEALKQMFIRTPLERPLQQLRHLAGFRKRRKHPELAEIYIENDRIDAMLDRVVKADTNCLDIGCHLGSFLSQLLRLAPKGKHAAFEALPDKAARLKKKFSDVEIHHCAVSDKPGEITFYRNITRSGFSGMNVHANETDKIEEVKVRCMPVDEMVPADRPIGFIKVDVEGAELSVFKGAAQTIARGKPYILFECTIDGLKSAGSTPREIFDYIEQSLGYRVYLLKDWLADGQPLAFERFEKSMRYPFQAYNFLAAPAK</sequence>
<dbReference type="KEGG" id="hbs:IPV69_07165"/>
<dbReference type="GO" id="GO:0008168">
    <property type="term" value="F:methyltransferase activity"/>
    <property type="evidence" value="ECO:0007669"/>
    <property type="project" value="UniProtKB-KW"/>
</dbReference>
<dbReference type="InterPro" id="IPR006342">
    <property type="entry name" value="FkbM_mtfrase"/>
</dbReference>
<dbReference type="RefSeq" id="WP_206294269.1">
    <property type="nucleotide sequence ID" value="NZ_CP063458.1"/>
</dbReference>
<dbReference type="InterPro" id="IPR029063">
    <property type="entry name" value="SAM-dependent_MTases_sf"/>
</dbReference>
<evidence type="ECO:0000313" key="3">
    <source>
        <dbReference type="Proteomes" id="UP000593765"/>
    </source>
</evidence>
<protein>
    <submittedName>
        <fullName evidence="2">FkbM family methyltransferase</fullName>
    </submittedName>
</protein>
<accession>A0A7M2X2Z2</accession>
<evidence type="ECO:0000313" key="2">
    <source>
        <dbReference type="EMBL" id="QOV91130.1"/>
    </source>
</evidence>
<evidence type="ECO:0000259" key="1">
    <source>
        <dbReference type="Pfam" id="PF05050"/>
    </source>
</evidence>
<organism evidence="2 3">
    <name type="scientific">Humisphaera borealis</name>
    <dbReference type="NCBI Taxonomy" id="2807512"/>
    <lineage>
        <taxon>Bacteria</taxon>
        <taxon>Pseudomonadati</taxon>
        <taxon>Planctomycetota</taxon>
        <taxon>Phycisphaerae</taxon>
        <taxon>Tepidisphaerales</taxon>
        <taxon>Tepidisphaeraceae</taxon>
        <taxon>Humisphaera</taxon>
    </lineage>
</organism>
<keyword evidence="2" id="KW-0808">Transferase</keyword>
<keyword evidence="3" id="KW-1185">Reference proteome</keyword>
<dbReference type="Pfam" id="PF05050">
    <property type="entry name" value="Methyltransf_21"/>
    <property type="match status" value="1"/>
</dbReference>
<dbReference type="Gene3D" id="3.40.50.150">
    <property type="entry name" value="Vaccinia Virus protein VP39"/>
    <property type="match status" value="1"/>
</dbReference>
<dbReference type="NCBIfam" id="TIGR01444">
    <property type="entry name" value="fkbM_fam"/>
    <property type="match status" value="1"/>
</dbReference>
<dbReference type="InterPro" id="IPR052514">
    <property type="entry name" value="SAM-dependent_MTase"/>
</dbReference>
<dbReference type="PANTHER" id="PTHR34203:SF15">
    <property type="entry name" value="SLL1173 PROTEIN"/>
    <property type="match status" value="1"/>
</dbReference>
<keyword evidence="2" id="KW-0489">Methyltransferase</keyword>
<name>A0A7M2X2Z2_9BACT</name>
<dbReference type="EMBL" id="CP063458">
    <property type="protein sequence ID" value="QOV91130.1"/>
    <property type="molecule type" value="Genomic_DNA"/>
</dbReference>
<dbReference type="AlphaFoldDB" id="A0A7M2X2Z2"/>
<dbReference type="PANTHER" id="PTHR34203">
    <property type="entry name" value="METHYLTRANSFERASE, FKBM FAMILY PROTEIN"/>
    <property type="match status" value="1"/>
</dbReference>
<gene>
    <name evidence="2" type="ORF">IPV69_07165</name>
</gene>
<dbReference type="Proteomes" id="UP000593765">
    <property type="component" value="Chromosome"/>
</dbReference>
<dbReference type="SUPFAM" id="SSF53335">
    <property type="entry name" value="S-adenosyl-L-methionine-dependent methyltransferases"/>
    <property type="match status" value="1"/>
</dbReference>
<proteinExistence type="predicted"/>
<feature type="domain" description="Methyltransferase FkbM" evidence="1">
    <location>
        <begin position="61"/>
        <end position="220"/>
    </location>
</feature>